<evidence type="ECO:0000313" key="7">
    <source>
        <dbReference type="EMBL" id="KAF2716986.1"/>
    </source>
</evidence>
<evidence type="ECO:0000256" key="4">
    <source>
        <dbReference type="ARBA" id="ARBA00022980"/>
    </source>
</evidence>
<dbReference type="Pfam" id="PF09809">
    <property type="entry name" value="MRP-L27"/>
    <property type="match status" value="1"/>
</dbReference>
<evidence type="ECO:0000256" key="2">
    <source>
        <dbReference type="ARBA" id="ARBA00010152"/>
    </source>
</evidence>
<gene>
    <name evidence="7" type="ORF">K431DRAFT_234095</name>
</gene>
<dbReference type="GO" id="GO:0005762">
    <property type="term" value="C:mitochondrial large ribosomal subunit"/>
    <property type="evidence" value="ECO:0007669"/>
    <property type="project" value="InterPro"/>
</dbReference>
<evidence type="ECO:0000313" key="8">
    <source>
        <dbReference type="Proteomes" id="UP000799441"/>
    </source>
</evidence>
<keyword evidence="8" id="KW-1185">Reference proteome</keyword>
<organism evidence="7 8">
    <name type="scientific">Polychaeton citri CBS 116435</name>
    <dbReference type="NCBI Taxonomy" id="1314669"/>
    <lineage>
        <taxon>Eukaryota</taxon>
        <taxon>Fungi</taxon>
        <taxon>Dikarya</taxon>
        <taxon>Ascomycota</taxon>
        <taxon>Pezizomycotina</taxon>
        <taxon>Dothideomycetes</taxon>
        <taxon>Dothideomycetidae</taxon>
        <taxon>Capnodiales</taxon>
        <taxon>Capnodiaceae</taxon>
        <taxon>Polychaeton</taxon>
    </lineage>
</organism>
<keyword evidence="3" id="KW-0809">Transit peptide</keyword>
<evidence type="ECO:0000256" key="3">
    <source>
        <dbReference type="ARBA" id="ARBA00022946"/>
    </source>
</evidence>
<dbReference type="Proteomes" id="UP000799441">
    <property type="component" value="Unassembled WGS sequence"/>
</dbReference>
<dbReference type="PANTHER" id="PTHR21338:SF0">
    <property type="entry name" value="LARGE RIBOSOMAL SUBUNIT PROTEIN ML41"/>
    <property type="match status" value="1"/>
</dbReference>
<keyword evidence="4" id="KW-0689">Ribosomal protein</keyword>
<reference evidence="7" key="1">
    <citation type="journal article" date="2020" name="Stud. Mycol.">
        <title>101 Dothideomycetes genomes: a test case for predicting lifestyles and emergence of pathogens.</title>
        <authorList>
            <person name="Haridas S."/>
            <person name="Albert R."/>
            <person name="Binder M."/>
            <person name="Bloem J."/>
            <person name="Labutti K."/>
            <person name="Salamov A."/>
            <person name="Andreopoulos B."/>
            <person name="Baker S."/>
            <person name="Barry K."/>
            <person name="Bills G."/>
            <person name="Bluhm B."/>
            <person name="Cannon C."/>
            <person name="Castanera R."/>
            <person name="Culley D."/>
            <person name="Daum C."/>
            <person name="Ezra D."/>
            <person name="Gonzalez J."/>
            <person name="Henrissat B."/>
            <person name="Kuo A."/>
            <person name="Liang C."/>
            <person name="Lipzen A."/>
            <person name="Lutzoni F."/>
            <person name="Magnuson J."/>
            <person name="Mondo S."/>
            <person name="Nolan M."/>
            <person name="Ohm R."/>
            <person name="Pangilinan J."/>
            <person name="Park H.-J."/>
            <person name="Ramirez L."/>
            <person name="Alfaro M."/>
            <person name="Sun H."/>
            <person name="Tritt A."/>
            <person name="Yoshinaga Y."/>
            <person name="Zwiers L.-H."/>
            <person name="Turgeon B."/>
            <person name="Goodwin S."/>
            <person name="Spatafora J."/>
            <person name="Crous P."/>
            <person name="Grigoriev I."/>
        </authorList>
    </citation>
    <scope>NUCLEOTIDE SEQUENCE</scope>
    <source>
        <strain evidence="7">CBS 116435</strain>
    </source>
</reference>
<dbReference type="EMBL" id="MU003855">
    <property type="protein sequence ID" value="KAF2716986.1"/>
    <property type="molecule type" value="Genomic_DNA"/>
</dbReference>
<comment type="caution">
    <text evidence="7">The sequence shown here is derived from an EMBL/GenBank/DDBJ whole genome shotgun (WGS) entry which is preliminary data.</text>
</comment>
<proteinExistence type="inferred from homology"/>
<dbReference type="AlphaFoldDB" id="A0A9P4UL56"/>
<evidence type="ECO:0000256" key="1">
    <source>
        <dbReference type="ARBA" id="ARBA00004173"/>
    </source>
</evidence>
<name>A0A9P4UL56_9PEZI</name>
<comment type="subcellular location">
    <subcellularLocation>
        <location evidence="1">Mitochondrion</location>
    </subcellularLocation>
</comment>
<evidence type="ECO:0000256" key="6">
    <source>
        <dbReference type="ARBA" id="ARBA00023274"/>
    </source>
</evidence>
<dbReference type="InterPro" id="IPR019189">
    <property type="entry name" value="Ribosomal_mL41"/>
</dbReference>
<comment type="similarity">
    <text evidence="2">Belongs to the mitochondrion-specific ribosomal protein mL41 family.</text>
</comment>
<dbReference type="GO" id="GO:0006412">
    <property type="term" value="P:translation"/>
    <property type="evidence" value="ECO:0007669"/>
    <property type="project" value="TreeGrafter"/>
</dbReference>
<keyword evidence="5" id="KW-0496">Mitochondrion</keyword>
<dbReference type="PANTHER" id="PTHR21338">
    <property type="entry name" value="MITOCHONDRIAL RIBOSOMAL PROTEIN L41"/>
    <property type="match status" value="1"/>
</dbReference>
<evidence type="ECO:0000256" key="5">
    <source>
        <dbReference type="ARBA" id="ARBA00023128"/>
    </source>
</evidence>
<evidence type="ECO:0008006" key="9">
    <source>
        <dbReference type="Google" id="ProtNLM"/>
    </source>
</evidence>
<dbReference type="OrthoDB" id="408933at2759"/>
<keyword evidence="6" id="KW-0687">Ribonucleoprotein</keyword>
<dbReference type="GO" id="GO:0003735">
    <property type="term" value="F:structural constituent of ribosome"/>
    <property type="evidence" value="ECO:0007669"/>
    <property type="project" value="InterPro"/>
</dbReference>
<accession>A0A9P4UL56</accession>
<protein>
    <recommendedName>
        <fullName evidence="9">50S ribosomal protein YmL27</fullName>
    </recommendedName>
</protein>
<sequence>MRPSPTLQRAVRRLPLSTKQAGKDFYKGTGTGSMGWHTKHGGYKIDWNKVRTYVCPDLTDFHLTPFVLNRIKVRRDTFTHTESRSAVDGREYLKKWKEEGGNI</sequence>